<name>A0A4Z2GAL1_9TELE</name>
<dbReference type="Proteomes" id="UP000314294">
    <property type="component" value="Unassembled WGS sequence"/>
</dbReference>
<protein>
    <submittedName>
        <fullName evidence="1">Uncharacterized protein</fullName>
    </submittedName>
</protein>
<sequence>MEGKLWILEDLNMMYIRQIALSLQTRDTTCRRRISTGWCSRPHRLISDRLIELDSSEVDPFTQINKAFSFYLKRFA</sequence>
<accession>A0A4Z2GAL1</accession>
<gene>
    <name evidence="1" type="ORF">EYF80_039536</name>
</gene>
<dbReference type="EMBL" id="SRLO01000625">
    <property type="protein sequence ID" value="TNN50251.1"/>
    <property type="molecule type" value="Genomic_DNA"/>
</dbReference>
<proteinExistence type="predicted"/>
<keyword evidence="2" id="KW-1185">Reference proteome</keyword>
<reference evidence="1 2" key="1">
    <citation type="submission" date="2019-03" db="EMBL/GenBank/DDBJ databases">
        <title>First draft genome of Liparis tanakae, snailfish: a comprehensive survey of snailfish specific genes.</title>
        <authorList>
            <person name="Kim W."/>
            <person name="Song I."/>
            <person name="Jeong J.-H."/>
            <person name="Kim D."/>
            <person name="Kim S."/>
            <person name="Ryu S."/>
            <person name="Song J.Y."/>
            <person name="Lee S.K."/>
        </authorList>
    </citation>
    <scope>NUCLEOTIDE SEQUENCE [LARGE SCALE GENOMIC DNA]</scope>
    <source>
        <tissue evidence="1">Muscle</tissue>
    </source>
</reference>
<evidence type="ECO:0000313" key="2">
    <source>
        <dbReference type="Proteomes" id="UP000314294"/>
    </source>
</evidence>
<dbReference type="AlphaFoldDB" id="A0A4Z2GAL1"/>
<comment type="caution">
    <text evidence="1">The sequence shown here is derived from an EMBL/GenBank/DDBJ whole genome shotgun (WGS) entry which is preliminary data.</text>
</comment>
<evidence type="ECO:0000313" key="1">
    <source>
        <dbReference type="EMBL" id="TNN50251.1"/>
    </source>
</evidence>
<organism evidence="1 2">
    <name type="scientific">Liparis tanakae</name>
    <name type="common">Tanaka's snailfish</name>
    <dbReference type="NCBI Taxonomy" id="230148"/>
    <lineage>
        <taxon>Eukaryota</taxon>
        <taxon>Metazoa</taxon>
        <taxon>Chordata</taxon>
        <taxon>Craniata</taxon>
        <taxon>Vertebrata</taxon>
        <taxon>Euteleostomi</taxon>
        <taxon>Actinopterygii</taxon>
        <taxon>Neopterygii</taxon>
        <taxon>Teleostei</taxon>
        <taxon>Neoteleostei</taxon>
        <taxon>Acanthomorphata</taxon>
        <taxon>Eupercaria</taxon>
        <taxon>Perciformes</taxon>
        <taxon>Cottioidei</taxon>
        <taxon>Cottales</taxon>
        <taxon>Liparidae</taxon>
        <taxon>Liparis</taxon>
    </lineage>
</organism>